<protein>
    <submittedName>
        <fullName evidence="2">Carboxypeptidase regulatory-like domain-containing protein</fullName>
    </submittedName>
</protein>
<dbReference type="SUPFAM" id="SSF49464">
    <property type="entry name" value="Carboxypeptidase regulatory domain-like"/>
    <property type="match status" value="1"/>
</dbReference>
<organism evidence="2 3">
    <name type="scientific">Natrarchaeobius chitinivorans</name>
    <dbReference type="NCBI Taxonomy" id="1679083"/>
    <lineage>
        <taxon>Archaea</taxon>
        <taxon>Methanobacteriati</taxon>
        <taxon>Methanobacteriota</taxon>
        <taxon>Stenosarchaea group</taxon>
        <taxon>Halobacteria</taxon>
        <taxon>Halobacteriales</taxon>
        <taxon>Natrialbaceae</taxon>
        <taxon>Natrarchaeobius</taxon>
    </lineage>
</organism>
<keyword evidence="1" id="KW-1133">Transmembrane helix</keyword>
<gene>
    <name evidence="2" type="ORF">EA472_04490</name>
</gene>
<feature type="transmembrane region" description="Helical" evidence="1">
    <location>
        <begin position="29"/>
        <end position="47"/>
    </location>
</feature>
<evidence type="ECO:0000256" key="1">
    <source>
        <dbReference type="SAM" id="Phobius"/>
    </source>
</evidence>
<keyword evidence="1" id="KW-0472">Membrane</keyword>
<accession>A0A3N6N133</accession>
<keyword evidence="2" id="KW-0645">Protease</keyword>
<keyword evidence="2" id="KW-0378">Hydrolase</keyword>
<proteinExistence type="predicted"/>
<keyword evidence="1" id="KW-0812">Transmembrane</keyword>
<dbReference type="Proteomes" id="UP000281431">
    <property type="component" value="Unassembled WGS sequence"/>
</dbReference>
<evidence type="ECO:0000313" key="2">
    <source>
        <dbReference type="EMBL" id="RQH02562.1"/>
    </source>
</evidence>
<dbReference type="GO" id="GO:0004180">
    <property type="term" value="F:carboxypeptidase activity"/>
    <property type="evidence" value="ECO:0007669"/>
    <property type="project" value="UniProtKB-KW"/>
</dbReference>
<comment type="caution">
    <text evidence="2">The sequence shown here is derived from an EMBL/GenBank/DDBJ whole genome shotgun (WGS) entry which is preliminary data.</text>
</comment>
<name>A0A3N6N133_NATCH</name>
<sequence>MKRITEPIRQIGLLVGGTLTLRRLLLHRVTILLVVTLVLAGGTMIYVNANNDGTISGQVVGPDGEPVEDATVHIWPIHLQSVQQERTTTTDANGEFEFTDQTDLLEFRIQASHDDLGTSEERHEHLYFEGQNVEIELEITDD</sequence>
<dbReference type="Gene3D" id="2.60.40.1120">
    <property type="entry name" value="Carboxypeptidase-like, regulatory domain"/>
    <property type="match status" value="1"/>
</dbReference>
<dbReference type="Pfam" id="PF13620">
    <property type="entry name" value="CarboxypepD_reg"/>
    <property type="match status" value="1"/>
</dbReference>
<dbReference type="InterPro" id="IPR008969">
    <property type="entry name" value="CarboxyPept-like_regulatory"/>
</dbReference>
<reference evidence="2 3" key="1">
    <citation type="submission" date="2018-10" db="EMBL/GenBank/DDBJ databases">
        <title>Natrarchaeobius chitinivorans gen. nov., sp. nov., and Natrarchaeobius haloalkaliphilus sp. nov., alkaliphilic, chitin-utilizing haloarchaea from hypersaline alkaline lakes.</title>
        <authorList>
            <person name="Sorokin D.Y."/>
            <person name="Elcheninov A.G."/>
            <person name="Kostrikina N.A."/>
            <person name="Bale N.J."/>
            <person name="Sinninghe Damste J.S."/>
            <person name="Khijniak T.V."/>
            <person name="Kublanov I.V."/>
            <person name="Toshchakov S.V."/>
        </authorList>
    </citation>
    <scope>NUCLEOTIDE SEQUENCE [LARGE SCALE GENOMIC DNA]</scope>
    <source>
        <strain evidence="2 3">AArcht7</strain>
    </source>
</reference>
<dbReference type="EMBL" id="REFZ01000002">
    <property type="protein sequence ID" value="RQH02562.1"/>
    <property type="molecule type" value="Genomic_DNA"/>
</dbReference>
<dbReference type="AlphaFoldDB" id="A0A3N6N133"/>
<keyword evidence="3" id="KW-1185">Reference proteome</keyword>
<keyword evidence="2" id="KW-0121">Carboxypeptidase</keyword>
<evidence type="ECO:0000313" key="3">
    <source>
        <dbReference type="Proteomes" id="UP000281431"/>
    </source>
</evidence>